<feature type="domain" description="HTH-like" evidence="1">
    <location>
        <begin position="70"/>
        <end position="110"/>
    </location>
</feature>
<evidence type="ECO:0000259" key="1">
    <source>
        <dbReference type="Pfam" id="PF13276"/>
    </source>
</evidence>
<dbReference type="InterPro" id="IPR025948">
    <property type="entry name" value="HTH-like_dom"/>
</dbReference>
<dbReference type="Proteomes" id="UP000460221">
    <property type="component" value="Unassembled WGS sequence"/>
</dbReference>
<proteinExistence type="predicted"/>
<dbReference type="Pfam" id="PF13276">
    <property type="entry name" value="HTH_21"/>
    <property type="match status" value="1"/>
</dbReference>
<evidence type="ECO:0000313" key="2">
    <source>
        <dbReference type="EMBL" id="MTD17479.1"/>
    </source>
</evidence>
<name>A0A7K1FVU6_9ACTN</name>
<dbReference type="AlphaFoldDB" id="A0A7K1FVU6"/>
<organism evidence="2 3">
    <name type="scientific">Nakamurella alba</name>
    <dbReference type="NCBI Taxonomy" id="2665158"/>
    <lineage>
        <taxon>Bacteria</taxon>
        <taxon>Bacillati</taxon>
        <taxon>Actinomycetota</taxon>
        <taxon>Actinomycetes</taxon>
        <taxon>Nakamurellales</taxon>
        <taxon>Nakamurellaceae</taxon>
        <taxon>Nakamurella</taxon>
    </lineage>
</organism>
<evidence type="ECO:0000313" key="3">
    <source>
        <dbReference type="Proteomes" id="UP000460221"/>
    </source>
</evidence>
<dbReference type="EMBL" id="WLYK01000021">
    <property type="protein sequence ID" value="MTD17479.1"/>
    <property type="molecule type" value="Genomic_DNA"/>
</dbReference>
<accession>A0A7K1FVU6</accession>
<comment type="caution">
    <text evidence="2">The sequence shown here is derived from an EMBL/GenBank/DDBJ whole genome shotgun (WGS) entry which is preliminary data.</text>
</comment>
<sequence length="145" mass="15845">MRGEGRAVELVCAVLTEQGCRIAARTYRALKAGSRGLSARTVTDAAVLDAVRSVAFTLDRHGRRKRTPEGLYGRRRMTAYLRRQGHMVTPGSVDRAMTALGLEGVRRGKKVFTTVPDPAASRAPDLVGRDFTATAPDQLWVTDFT</sequence>
<gene>
    <name evidence="2" type="ORF">GIS00_26465</name>
</gene>
<keyword evidence="3" id="KW-1185">Reference proteome</keyword>
<reference evidence="2 3" key="1">
    <citation type="submission" date="2019-11" db="EMBL/GenBank/DDBJ databases">
        <authorList>
            <person name="Jiang L.-Q."/>
        </authorList>
    </citation>
    <scope>NUCLEOTIDE SEQUENCE [LARGE SCALE GENOMIC DNA]</scope>
    <source>
        <strain evidence="2 3">YIM 132087</strain>
    </source>
</reference>
<protein>
    <submittedName>
        <fullName evidence="2">IS3 family transposase</fullName>
    </submittedName>
</protein>